<dbReference type="Gene3D" id="3.40.50.1820">
    <property type="entry name" value="alpha/beta hydrolase"/>
    <property type="match status" value="1"/>
</dbReference>
<dbReference type="Pfam" id="PF10503">
    <property type="entry name" value="Esterase_PHB"/>
    <property type="match status" value="1"/>
</dbReference>
<dbReference type="SUPFAM" id="SSF53474">
    <property type="entry name" value="alpha/beta-Hydrolases"/>
    <property type="match status" value="1"/>
</dbReference>
<dbReference type="InterPro" id="IPR050955">
    <property type="entry name" value="Plant_Biomass_Hydrol_Est"/>
</dbReference>
<reference evidence="5" key="1">
    <citation type="submission" date="2016-06" db="EMBL/GenBank/DDBJ databases">
        <authorList>
            <person name="Varghese N."/>
            <person name="Submissions Spin"/>
        </authorList>
    </citation>
    <scope>NUCLEOTIDE SEQUENCE [LARGE SCALE GENOMIC DNA]</scope>
    <source>
        <strain evidence="5">DSM 43816</strain>
    </source>
</reference>
<dbReference type="PANTHER" id="PTHR43037">
    <property type="entry name" value="UNNAMED PRODUCT-RELATED"/>
    <property type="match status" value="1"/>
</dbReference>
<dbReference type="InParanoid" id="A0A1C4Z0I7"/>
<accession>A0A1C4Z0I7</accession>
<dbReference type="RefSeq" id="WP_157748990.1">
    <property type="nucleotide sequence ID" value="NZ_LT607413.1"/>
</dbReference>
<evidence type="ECO:0000256" key="2">
    <source>
        <dbReference type="ARBA" id="ARBA00022801"/>
    </source>
</evidence>
<dbReference type="NCBIfam" id="TIGR01840">
    <property type="entry name" value="esterase_phb"/>
    <property type="match status" value="1"/>
</dbReference>
<dbReference type="InterPro" id="IPR010126">
    <property type="entry name" value="Esterase_phb"/>
</dbReference>
<feature type="signal peptide" evidence="3">
    <location>
        <begin position="1"/>
        <end position="31"/>
    </location>
</feature>
<sequence length="316" mass="33548">MTFNPGRWLRMLAAALVLVAGALVAPPPAHAATGTFFYGSYVSVYGTRDYHGFVPSTYRPGTPIPLVVALHGCTENDVGFDVLTGWSARAEQHGFAVVMPDQNNLANPAGCWNWFLPTNQHRGFGEPAIIAGITNRVAGQYGVDRRRVYVTGISAGGVMANIMAVSYPDVYAAASIVAGCEYLCDILQNTTPQQSGRAALQEMGSRARTVPVVIFQGTSDIVVPPSTAYRVAGQWTTVAGTDATPDDTVDGQVPGGRGYTLLRHRDDADRTIVDQYMIDGAGHAYPGGCPCSLYGDPAGPDATGISWDHFVAHPMP</sequence>
<dbReference type="EMBL" id="LT607413">
    <property type="protein sequence ID" value="SCF26416.1"/>
    <property type="molecule type" value="Genomic_DNA"/>
</dbReference>
<organism evidence="4 5">
    <name type="scientific">Micromonospora echinospora</name>
    <name type="common">Micromonospora purpurea</name>
    <dbReference type="NCBI Taxonomy" id="1877"/>
    <lineage>
        <taxon>Bacteria</taxon>
        <taxon>Bacillati</taxon>
        <taxon>Actinomycetota</taxon>
        <taxon>Actinomycetes</taxon>
        <taxon>Micromonosporales</taxon>
        <taxon>Micromonosporaceae</taxon>
        <taxon>Micromonospora</taxon>
    </lineage>
</organism>
<keyword evidence="2" id="KW-0378">Hydrolase</keyword>
<dbReference type="GO" id="GO:0016787">
    <property type="term" value="F:hydrolase activity"/>
    <property type="evidence" value="ECO:0007669"/>
    <property type="project" value="UniProtKB-KW"/>
</dbReference>
<dbReference type="Proteomes" id="UP000198253">
    <property type="component" value="Chromosome I"/>
</dbReference>
<keyword evidence="5" id="KW-1185">Reference proteome</keyword>
<evidence type="ECO:0000313" key="4">
    <source>
        <dbReference type="EMBL" id="SCF26416.1"/>
    </source>
</evidence>
<dbReference type="AlphaFoldDB" id="A0A1C4Z0I7"/>
<keyword evidence="1 3" id="KW-0732">Signal</keyword>
<name>A0A1C4Z0I7_MICEC</name>
<proteinExistence type="predicted"/>
<dbReference type="GO" id="GO:0005576">
    <property type="term" value="C:extracellular region"/>
    <property type="evidence" value="ECO:0007669"/>
    <property type="project" value="InterPro"/>
</dbReference>
<evidence type="ECO:0000313" key="5">
    <source>
        <dbReference type="Proteomes" id="UP000198253"/>
    </source>
</evidence>
<dbReference type="InterPro" id="IPR029058">
    <property type="entry name" value="AB_hydrolase_fold"/>
</dbReference>
<protein>
    <submittedName>
        <fullName evidence="4">Esterase, PHB depolymerase family</fullName>
    </submittedName>
</protein>
<evidence type="ECO:0000256" key="1">
    <source>
        <dbReference type="ARBA" id="ARBA00022729"/>
    </source>
</evidence>
<gene>
    <name evidence="4" type="ORF">GA0070618_4613</name>
</gene>
<dbReference type="PANTHER" id="PTHR43037:SF1">
    <property type="entry name" value="BLL1128 PROTEIN"/>
    <property type="match status" value="1"/>
</dbReference>
<feature type="chain" id="PRO_5008709703" evidence="3">
    <location>
        <begin position="32"/>
        <end position="316"/>
    </location>
</feature>
<evidence type="ECO:0000256" key="3">
    <source>
        <dbReference type="SAM" id="SignalP"/>
    </source>
</evidence>